<name>A0A2W7K281_9FLAO</name>
<evidence type="ECO:0000259" key="4">
    <source>
        <dbReference type="Pfam" id="PF02576"/>
    </source>
</evidence>
<evidence type="ECO:0000313" key="7">
    <source>
        <dbReference type="Proteomes" id="UP000249542"/>
    </source>
</evidence>
<dbReference type="GO" id="GO:0006412">
    <property type="term" value="P:translation"/>
    <property type="evidence" value="ECO:0007669"/>
    <property type="project" value="TreeGrafter"/>
</dbReference>
<keyword evidence="7" id="KW-1185">Reference proteome</keyword>
<dbReference type="InterPro" id="IPR028989">
    <property type="entry name" value="RimP_N"/>
</dbReference>
<dbReference type="InterPro" id="IPR003728">
    <property type="entry name" value="Ribosome_maturation_RimP"/>
</dbReference>
<dbReference type="Pfam" id="PF02576">
    <property type="entry name" value="RimP_N"/>
    <property type="match status" value="1"/>
</dbReference>
<evidence type="ECO:0000256" key="2">
    <source>
        <dbReference type="ARBA" id="ARBA00022517"/>
    </source>
</evidence>
<comment type="function">
    <text evidence="3">Required for maturation of 30S ribosomal subunits.</text>
</comment>
<dbReference type="GO" id="GO:0005829">
    <property type="term" value="C:cytosol"/>
    <property type="evidence" value="ECO:0007669"/>
    <property type="project" value="TreeGrafter"/>
</dbReference>
<dbReference type="EMBL" id="QKYV01000003">
    <property type="protein sequence ID" value="PZW41720.1"/>
    <property type="molecule type" value="Genomic_DNA"/>
</dbReference>
<protein>
    <recommendedName>
        <fullName evidence="3">Ribosome maturation factor RimP</fullName>
    </recommendedName>
</protein>
<comment type="similarity">
    <text evidence="3">Belongs to the RimP family.</text>
</comment>
<comment type="subcellular location">
    <subcellularLocation>
        <location evidence="3">Cytoplasm</location>
    </subcellularLocation>
</comment>
<accession>A0A2W7K281</accession>
<dbReference type="AlphaFoldDB" id="A0A2W7K281"/>
<evidence type="ECO:0000256" key="3">
    <source>
        <dbReference type="HAMAP-Rule" id="MF_01077"/>
    </source>
</evidence>
<keyword evidence="1 3" id="KW-0963">Cytoplasm</keyword>
<evidence type="ECO:0000256" key="1">
    <source>
        <dbReference type="ARBA" id="ARBA00022490"/>
    </source>
</evidence>
<dbReference type="SUPFAM" id="SSF75420">
    <property type="entry name" value="YhbC-like, N-terminal domain"/>
    <property type="match status" value="1"/>
</dbReference>
<proteinExistence type="inferred from homology"/>
<dbReference type="InterPro" id="IPR035956">
    <property type="entry name" value="RimP_N_sf"/>
</dbReference>
<comment type="caution">
    <text evidence="6">The sequence shown here is derived from an EMBL/GenBank/DDBJ whole genome shotgun (WGS) entry which is preliminary data.</text>
</comment>
<evidence type="ECO:0000313" key="6">
    <source>
        <dbReference type="EMBL" id="PZW41720.1"/>
    </source>
</evidence>
<dbReference type="Gene3D" id="3.30.300.70">
    <property type="entry name" value="RimP-like superfamily, N-terminal"/>
    <property type="match status" value="1"/>
</dbReference>
<keyword evidence="2 3" id="KW-0690">Ribosome biogenesis</keyword>
<dbReference type="GO" id="GO:0000028">
    <property type="term" value="P:ribosomal small subunit assembly"/>
    <property type="evidence" value="ECO:0007669"/>
    <property type="project" value="TreeGrafter"/>
</dbReference>
<dbReference type="Proteomes" id="UP000249542">
    <property type="component" value="Unassembled WGS sequence"/>
</dbReference>
<dbReference type="Pfam" id="PF17384">
    <property type="entry name" value="DUF150_C"/>
    <property type="match status" value="1"/>
</dbReference>
<gene>
    <name evidence="3" type="primary">rimP</name>
    <name evidence="6" type="ORF">LX95_01402</name>
</gene>
<evidence type="ECO:0000259" key="5">
    <source>
        <dbReference type="Pfam" id="PF17384"/>
    </source>
</evidence>
<feature type="domain" description="Ribosome maturation factor RimP N-terminal" evidence="4">
    <location>
        <begin position="41"/>
        <end position="97"/>
    </location>
</feature>
<reference evidence="6 7" key="1">
    <citation type="submission" date="2018-06" db="EMBL/GenBank/DDBJ databases">
        <title>Genomic Encyclopedia of Archaeal and Bacterial Type Strains, Phase II (KMG-II): from individual species to whole genera.</title>
        <authorList>
            <person name="Goeker M."/>
        </authorList>
    </citation>
    <scope>NUCLEOTIDE SEQUENCE [LARGE SCALE GENOMIC DNA]</scope>
    <source>
        <strain evidence="6 7">DSM 15361</strain>
    </source>
</reference>
<dbReference type="NCBIfam" id="NF002531">
    <property type="entry name" value="PRK02001.1"/>
    <property type="match status" value="1"/>
</dbReference>
<dbReference type="HAMAP" id="MF_01077">
    <property type="entry name" value="RimP"/>
    <property type="match status" value="1"/>
</dbReference>
<sequence length="175" mass="19907">MQWKEKIIDRGDIQSPLFINILMQKELVKELLDKALDENESLFLIDFEIKSDNQIFVVIDGDKGVSVNDCIDVSRAIEHNLDREEEDFSLEVTSAGVAAPLLIPRQFKKNIGRKLAVKLKEEAIEANLEDANEEEITLRWKAREPKPVGKGKITVKKEAVIPYSDIVEAKVMITF</sequence>
<organism evidence="6 7">
    <name type="scientific">Mesonia algae</name>
    <dbReference type="NCBI Taxonomy" id="213248"/>
    <lineage>
        <taxon>Bacteria</taxon>
        <taxon>Pseudomonadati</taxon>
        <taxon>Bacteroidota</taxon>
        <taxon>Flavobacteriia</taxon>
        <taxon>Flavobacteriales</taxon>
        <taxon>Flavobacteriaceae</taxon>
        <taxon>Mesonia</taxon>
    </lineage>
</organism>
<dbReference type="InterPro" id="IPR028998">
    <property type="entry name" value="RimP_C"/>
</dbReference>
<dbReference type="PANTHER" id="PTHR33867:SF1">
    <property type="entry name" value="RIBOSOME MATURATION FACTOR RIMP"/>
    <property type="match status" value="1"/>
</dbReference>
<feature type="domain" description="Ribosome maturation factor RimP C-terminal" evidence="5">
    <location>
        <begin position="104"/>
        <end position="175"/>
    </location>
</feature>
<dbReference type="PANTHER" id="PTHR33867">
    <property type="entry name" value="RIBOSOME MATURATION FACTOR RIMP"/>
    <property type="match status" value="1"/>
</dbReference>